<keyword evidence="2" id="KW-1185">Reference proteome</keyword>
<evidence type="ECO:0000313" key="1">
    <source>
        <dbReference type="EMBL" id="MPC51577.1"/>
    </source>
</evidence>
<sequence length="14" mass="1714">MRRVQPPFMTLLPQ</sequence>
<name>A0A5B7G200_PORTR</name>
<evidence type="ECO:0000313" key="2">
    <source>
        <dbReference type="Proteomes" id="UP000324222"/>
    </source>
</evidence>
<gene>
    <name evidence="1" type="ORF">E2C01_045426</name>
</gene>
<dbReference type="EMBL" id="VSRR010010266">
    <property type="protein sequence ID" value="MPC51577.1"/>
    <property type="molecule type" value="Genomic_DNA"/>
</dbReference>
<reference evidence="1 2" key="1">
    <citation type="submission" date="2019-05" db="EMBL/GenBank/DDBJ databases">
        <title>Another draft genome of Portunus trituberculatus and its Hox gene families provides insights of decapod evolution.</title>
        <authorList>
            <person name="Jeong J.-H."/>
            <person name="Song I."/>
            <person name="Kim S."/>
            <person name="Choi T."/>
            <person name="Kim D."/>
            <person name="Ryu S."/>
            <person name="Kim W."/>
        </authorList>
    </citation>
    <scope>NUCLEOTIDE SEQUENCE [LARGE SCALE GENOMIC DNA]</scope>
    <source>
        <tissue evidence="1">Muscle</tissue>
    </source>
</reference>
<protein>
    <submittedName>
        <fullName evidence="1">Uncharacterized protein</fullName>
    </submittedName>
</protein>
<organism evidence="1 2">
    <name type="scientific">Portunus trituberculatus</name>
    <name type="common">Swimming crab</name>
    <name type="synonym">Neptunus trituberculatus</name>
    <dbReference type="NCBI Taxonomy" id="210409"/>
    <lineage>
        <taxon>Eukaryota</taxon>
        <taxon>Metazoa</taxon>
        <taxon>Ecdysozoa</taxon>
        <taxon>Arthropoda</taxon>
        <taxon>Crustacea</taxon>
        <taxon>Multicrustacea</taxon>
        <taxon>Malacostraca</taxon>
        <taxon>Eumalacostraca</taxon>
        <taxon>Eucarida</taxon>
        <taxon>Decapoda</taxon>
        <taxon>Pleocyemata</taxon>
        <taxon>Brachyura</taxon>
        <taxon>Eubrachyura</taxon>
        <taxon>Portunoidea</taxon>
        <taxon>Portunidae</taxon>
        <taxon>Portuninae</taxon>
        <taxon>Portunus</taxon>
    </lineage>
</organism>
<proteinExistence type="predicted"/>
<comment type="caution">
    <text evidence="1">The sequence shown here is derived from an EMBL/GenBank/DDBJ whole genome shotgun (WGS) entry which is preliminary data.</text>
</comment>
<dbReference type="Proteomes" id="UP000324222">
    <property type="component" value="Unassembled WGS sequence"/>
</dbReference>
<accession>A0A5B7G200</accession>